<keyword evidence="6 10" id="KW-0067">ATP-binding</keyword>
<dbReference type="NCBIfam" id="NF008979">
    <property type="entry name" value="PRK12325.1"/>
    <property type="match status" value="1"/>
</dbReference>
<dbReference type="InterPro" id="IPR036621">
    <property type="entry name" value="Anticodon-bd_dom_sf"/>
</dbReference>
<keyword evidence="5 10" id="KW-0547">Nucleotide-binding</keyword>
<dbReference type="RefSeq" id="WP_075139463.1">
    <property type="nucleotide sequence ID" value="NZ_CP015994.1"/>
</dbReference>
<comment type="similarity">
    <text evidence="10">Belongs to the class-II aminoacyl-tRNA synthetase family. ProS type 2 subfamily.</text>
</comment>
<dbReference type="InterPro" id="IPR004154">
    <property type="entry name" value="Anticodon-bd"/>
</dbReference>
<dbReference type="CDD" id="cd00861">
    <property type="entry name" value="ProRS_anticodon_short"/>
    <property type="match status" value="1"/>
</dbReference>
<evidence type="ECO:0000256" key="5">
    <source>
        <dbReference type="ARBA" id="ARBA00022741"/>
    </source>
</evidence>
<evidence type="ECO:0000256" key="1">
    <source>
        <dbReference type="ARBA" id="ARBA00004496"/>
    </source>
</evidence>
<dbReference type="InterPro" id="IPR002316">
    <property type="entry name" value="Pro-tRNA-ligase_IIa"/>
</dbReference>
<keyword evidence="3 10" id="KW-0963">Cytoplasm</keyword>
<dbReference type="EC" id="6.1.1.15" evidence="10"/>
<keyword evidence="8 10" id="KW-0030">Aminoacyl-tRNA synthetase</keyword>
<evidence type="ECO:0000256" key="10">
    <source>
        <dbReference type="HAMAP-Rule" id="MF_01570"/>
    </source>
</evidence>
<evidence type="ECO:0000256" key="2">
    <source>
        <dbReference type="ARBA" id="ARBA00011738"/>
    </source>
</evidence>
<evidence type="ECO:0000313" key="13">
    <source>
        <dbReference type="Proteomes" id="UP000259762"/>
    </source>
</evidence>
<dbReference type="OrthoDB" id="9809052at2"/>
<dbReference type="CDD" id="cd00779">
    <property type="entry name" value="ProRS_core_prok"/>
    <property type="match status" value="1"/>
</dbReference>
<feature type="domain" description="Aminoacyl-transfer RNA synthetases class-II family profile" evidence="11">
    <location>
        <begin position="38"/>
        <end position="329"/>
    </location>
</feature>
<dbReference type="GO" id="GO:0005829">
    <property type="term" value="C:cytosol"/>
    <property type="evidence" value="ECO:0007669"/>
    <property type="project" value="TreeGrafter"/>
</dbReference>
<dbReference type="InterPro" id="IPR006195">
    <property type="entry name" value="aa-tRNA-synth_II"/>
</dbReference>
<protein>
    <recommendedName>
        <fullName evidence="10">Proline--tRNA ligase</fullName>
        <ecNumber evidence="10">6.1.1.15</ecNumber>
    </recommendedName>
    <alternativeName>
        <fullName evidence="10">Prolyl-tRNA synthetase</fullName>
        <shortName evidence="10">ProRS</shortName>
    </alternativeName>
</protein>
<evidence type="ECO:0000256" key="9">
    <source>
        <dbReference type="ARBA" id="ARBA00047671"/>
    </source>
</evidence>
<dbReference type="InterPro" id="IPR050062">
    <property type="entry name" value="Pro-tRNA_synthetase"/>
</dbReference>
<comment type="function">
    <text evidence="10">Catalyzes the attachment of proline to tRNA(Pro) in a two-step reaction: proline is first activated by ATP to form Pro-AMP and then transferred to the acceptor end of tRNA(Pro).</text>
</comment>
<keyword evidence="4 10" id="KW-0436">Ligase</keyword>
<dbReference type="SUPFAM" id="SSF52954">
    <property type="entry name" value="Class II aaRS ABD-related"/>
    <property type="match status" value="1"/>
</dbReference>
<dbReference type="NCBIfam" id="TIGR00409">
    <property type="entry name" value="proS_fam_II"/>
    <property type="match status" value="1"/>
</dbReference>
<dbReference type="InterPro" id="IPR044140">
    <property type="entry name" value="ProRS_anticodon_short"/>
</dbReference>
<dbReference type="InterPro" id="IPR023716">
    <property type="entry name" value="Prolyl-tRNA_ligase_IIa_type2"/>
</dbReference>
<dbReference type="Pfam" id="PF03129">
    <property type="entry name" value="HGTP_anticodon"/>
    <property type="match status" value="1"/>
</dbReference>
<organism evidence="12 13">
    <name type="scientific">Anaplasma ovis str. Haibei</name>
    <dbReference type="NCBI Taxonomy" id="1248439"/>
    <lineage>
        <taxon>Bacteria</taxon>
        <taxon>Pseudomonadati</taxon>
        <taxon>Pseudomonadota</taxon>
        <taxon>Alphaproteobacteria</taxon>
        <taxon>Rickettsiales</taxon>
        <taxon>Anaplasmataceae</taxon>
        <taxon>Anaplasma</taxon>
    </lineage>
</organism>
<sequence>MRLSECYVPTMKDVSSDVVVASHKYSLRAGLVRQNASGLYTWLPLGLKVLRTIERIVREEMDSSGFLEILMPSVQPADLWRESLRYDSYGPEMLRMQDRSGREMVFGPTHEEAISDVVRSSLKSYRDLPINLYQIQWKFRDELRPRHGIMRGREFLMKDAYSFDVDFEGVMRSYENVFSAYFRIFRRLGLVPIAAKADSGAIGGSISHEFHVLVPTGESTVYHDKRALDLSKNDYCTTEEIASVYAATEDAHDPQNCGVDPNDLQVSKGIEVAHVFYLGDRYSAPMNVKFHDKNGNSAHALMGCYGIGISRLVAAIIEVFHDDVGIRWPESIAPFKVGIVNLLTTNEDCKTTAETIYAALADSSLYDDSTDSPGVKLARMDLLGMPWQVIIGNSFVKDKVVELKNRANGTTEKCAVDALIARMQA</sequence>
<dbReference type="InterPro" id="IPR045864">
    <property type="entry name" value="aa-tRNA-synth_II/BPL/LPL"/>
</dbReference>
<gene>
    <name evidence="10 12" type="primary">proS</name>
    <name evidence="12" type="ORF">AOV_01730</name>
</gene>
<evidence type="ECO:0000256" key="3">
    <source>
        <dbReference type="ARBA" id="ARBA00022490"/>
    </source>
</evidence>
<comment type="subcellular location">
    <subcellularLocation>
        <location evidence="1 10">Cytoplasm</location>
    </subcellularLocation>
</comment>
<comment type="subunit">
    <text evidence="2 10">Homodimer.</text>
</comment>
<dbReference type="InterPro" id="IPR004500">
    <property type="entry name" value="Pro-tRNA-synth_IIa_bac-type"/>
</dbReference>
<dbReference type="GO" id="GO:0004827">
    <property type="term" value="F:proline-tRNA ligase activity"/>
    <property type="evidence" value="ECO:0007669"/>
    <property type="project" value="UniProtKB-UniRule"/>
</dbReference>
<dbReference type="PANTHER" id="PTHR42753:SF2">
    <property type="entry name" value="PROLINE--TRNA LIGASE"/>
    <property type="match status" value="1"/>
</dbReference>
<dbReference type="PROSITE" id="PS50862">
    <property type="entry name" value="AA_TRNA_LIGASE_II"/>
    <property type="match status" value="1"/>
</dbReference>
<keyword evidence="13" id="KW-1185">Reference proteome</keyword>
<dbReference type="SUPFAM" id="SSF55681">
    <property type="entry name" value="Class II aaRS and biotin synthetases"/>
    <property type="match status" value="1"/>
</dbReference>
<evidence type="ECO:0000313" key="12">
    <source>
        <dbReference type="EMBL" id="ASI47612.1"/>
    </source>
</evidence>
<dbReference type="KEGG" id="aoh:AOV_01730"/>
<evidence type="ECO:0000259" key="11">
    <source>
        <dbReference type="PROSITE" id="PS50862"/>
    </source>
</evidence>
<evidence type="ECO:0000256" key="4">
    <source>
        <dbReference type="ARBA" id="ARBA00022598"/>
    </source>
</evidence>
<dbReference type="InterPro" id="IPR033730">
    <property type="entry name" value="ProRS_core_prok"/>
</dbReference>
<keyword evidence="7 10" id="KW-0648">Protein biosynthesis</keyword>
<evidence type="ECO:0000256" key="6">
    <source>
        <dbReference type="ARBA" id="ARBA00022840"/>
    </source>
</evidence>
<dbReference type="FunFam" id="3.30.930.10:FF:000042">
    <property type="entry name" value="probable proline--tRNA ligase, mitochondrial"/>
    <property type="match status" value="1"/>
</dbReference>
<dbReference type="AlphaFoldDB" id="A0A2Z2LBJ3"/>
<accession>A0A2Z2LBJ3</accession>
<dbReference type="GO" id="GO:0006433">
    <property type="term" value="P:prolyl-tRNA aminoacylation"/>
    <property type="evidence" value="ECO:0007669"/>
    <property type="project" value="UniProtKB-UniRule"/>
</dbReference>
<dbReference type="PRINTS" id="PR01046">
    <property type="entry name" value="TRNASYNTHPRO"/>
</dbReference>
<reference evidence="12 13" key="2">
    <citation type="journal article" date="2019" name="BMC Genomics">
        <title>The Anaplasma ovis genome reveals a high proportion of pseudogenes.</title>
        <authorList>
            <person name="Liu Z."/>
            <person name="Peasley A.M."/>
            <person name="Yang J."/>
            <person name="Li Y."/>
            <person name="Guan G."/>
            <person name="Luo J."/>
            <person name="Yin H."/>
            <person name="Brayton K.A."/>
        </authorList>
    </citation>
    <scope>NUCLEOTIDE SEQUENCE [LARGE SCALE GENOMIC DNA]</scope>
    <source>
        <strain evidence="12 13">Haibei</strain>
    </source>
</reference>
<reference evidence="13" key="1">
    <citation type="submission" date="2018-06" db="EMBL/GenBank/DDBJ databases">
        <title>The Anaplasma ovis genome reveals a high proportion of pseudogenes.</title>
        <authorList>
            <person name="Liu Z."/>
            <person name="Peasley A.M."/>
            <person name="Yang J."/>
            <person name="Li Y."/>
            <person name="Guan G."/>
            <person name="Luo J."/>
            <person name="Yin H."/>
            <person name="Brayton K.A."/>
        </authorList>
    </citation>
    <scope>NUCLEOTIDE SEQUENCE [LARGE SCALE GENOMIC DNA]</scope>
    <source>
        <strain evidence="13">Haibei</strain>
    </source>
</reference>
<dbReference type="Pfam" id="PF00587">
    <property type="entry name" value="tRNA-synt_2b"/>
    <property type="match status" value="1"/>
</dbReference>
<dbReference type="Proteomes" id="UP000259762">
    <property type="component" value="Chromosome"/>
</dbReference>
<dbReference type="InterPro" id="IPR002314">
    <property type="entry name" value="aa-tRNA-synt_IIb"/>
</dbReference>
<dbReference type="Gene3D" id="3.40.50.800">
    <property type="entry name" value="Anticodon-binding domain"/>
    <property type="match status" value="1"/>
</dbReference>
<evidence type="ECO:0000256" key="7">
    <source>
        <dbReference type="ARBA" id="ARBA00022917"/>
    </source>
</evidence>
<name>A0A2Z2LBJ3_9RICK</name>
<dbReference type="GO" id="GO:0005524">
    <property type="term" value="F:ATP binding"/>
    <property type="evidence" value="ECO:0007669"/>
    <property type="project" value="UniProtKB-UniRule"/>
</dbReference>
<dbReference type="EMBL" id="CP015994">
    <property type="protein sequence ID" value="ASI47612.1"/>
    <property type="molecule type" value="Genomic_DNA"/>
</dbReference>
<dbReference type="PANTHER" id="PTHR42753">
    <property type="entry name" value="MITOCHONDRIAL RIBOSOME PROTEIN L39/PROLYL-TRNA LIGASE FAMILY MEMBER"/>
    <property type="match status" value="1"/>
</dbReference>
<dbReference type="HAMAP" id="MF_01570">
    <property type="entry name" value="Pro_tRNA_synth_type2"/>
    <property type="match status" value="1"/>
</dbReference>
<comment type="catalytic activity">
    <reaction evidence="9 10">
        <text>tRNA(Pro) + L-proline + ATP = L-prolyl-tRNA(Pro) + AMP + diphosphate</text>
        <dbReference type="Rhea" id="RHEA:14305"/>
        <dbReference type="Rhea" id="RHEA-COMP:9700"/>
        <dbReference type="Rhea" id="RHEA-COMP:9702"/>
        <dbReference type="ChEBI" id="CHEBI:30616"/>
        <dbReference type="ChEBI" id="CHEBI:33019"/>
        <dbReference type="ChEBI" id="CHEBI:60039"/>
        <dbReference type="ChEBI" id="CHEBI:78442"/>
        <dbReference type="ChEBI" id="CHEBI:78532"/>
        <dbReference type="ChEBI" id="CHEBI:456215"/>
        <dbReference type="EC" id="6.1.1.15"/>
    </reaction>
</comment>
<evidence type="ECO:0000256" key="8">
    <source>
        <dbReference type="ARBA" id="ARBA00023146"/>
    </source>
</evidence>
<dbReference type="Gene3D" id="3.30.930.10">
    <property type="entry name" value="Bira Bifunctional Protein, Domain 2"/>
    <property type="match status" value="1"/>
</dbReference>
<proteinExistence type="inferred from homology"/>